<reference evidence="2 3" key="1">
    <citation type="submission" date="2016-10" db="EMBL/GenBank/DDBJ databases">
        <authorList>
            <person name="de Groot N.N."/>
        </authorList>
    </citation>
    <scope>NUCLEOTIDE SEQUENCE [LARGE SCALE GENOMIC DNA]</scope>
    <source>
        <strain evidence="2 3">DSM 19706</strain>
    </source>
</reference>
<evidence type="ECO:0000313" key="3">
    <source>
        <dbReference type="Proteomes" id="UP000199308"/>
    </source>
</evidence>
<sequence>MLRNAIVIICLAVLTACASTSGSDIHIGDISKRTLIADYPKFSATYVDKRLTDKQTVQLFSWPEGLRIDVFFGTWCHDSQREVPKFLKAIEKRPIVAYQLIGLDYNKTEPTGRAAAANVKFTPTFVVYVNNEEIGRIVERTNKGFIEDITAMVKQHEKENS</sequence>
<dbReference type="Gene3D" id="3.40.30.10">
    <property type="entry name" value="Glutaredoxin"/>
    <property type="match status" value="1"/>
</dbReference>
<dbReference type="Proteomes" id="UP000199308">
    <property type="component" value="Unassembled WGS sequence"/>
</dbReference>
<organism evidence="2 3">
    <name type="scientific">Thalassotalea agarivorans</name>
    <name type="common">Thalassomonas agarivorans</name>
    <dbReference type="NCBI Taxonomy" id="349064"/>
    <lineage>
        <taxon>Bacteria</taxon>
        <taxon>Pseudomonadati</taxon>
        <taxon>Pseudomonadota</taxon>
        <taxon>Gammaproteobacteria</taxon>
        <taxon>Alteromonadales</taxon>
        <taxon>Colwelliaceae</taxon>
        <taxon>Thalassotalea</taxon>
    </lineage>
</organism>
<dbReference type="OrthoDB" id="6398367at2"/>
<keyword evidence="1" id="KW-0732">Signal</keyword>
<dbReference type="InterPro" id="IPR036249">
    <property type="entry name" value="Thioredoxin-like_sf"/>
</dbReference>
<proteinExistence type="predicted"/>
<evidence type="ECO:0008006" key="4">
    <source>
        <dbReference type="Google" id="ProtNLM"/>
    </source>
</evidence>
<dbReference type="RefSeq" id="WP_093327305.1">
    <property type="nucleotide sequence ID" value="NZ_AP027363.1"/>
</dbReference>
<dbReference type="STRING" id="349064.SAMN05660429_00427"/>
<keyword evidence="3" id="KW-1185">Reference proteome</keyword>
<feature type="chain" id="PRO_5011520363" description="Thioredoxin" evidence="1">
    <location>
        <begin position="19"/>
        <end position="161"/>
    </location>
</feature>
<name>A0A1H9ZF24_THASX</name>
<dbReference type="EMBL" id="FOHK01000002">
    <property type="protein sequence ID" value="SES80254.1"/>
    <property type="molecule type" value="Genomic_DNA"/>
</dbReference>
<dbReference type="SUPFAM" id="SSF52833">
    <property type="entry name" value="Thioredoxin-like"/>
    <property type="match status" value="1"/>
</dbReference>
<evidence type="ECO:0000313" key="2">
    <source>
        <dbReference type="EMBL" id="SES80254.1"/>
    </source>
</evidence>
<accession>A0A1H9ZF24</accession>
<gene>
    <name evidence="2" type="ORF">SAMN05660429_00427</name>
</gene>
<protein>
    <recommendedName>
        <fullName evidence="4">Thioredoxin</fullName>
    </recommendedName>
</protein>
<dbReference type="AlphaFoldDB" id="A0A1H9ZF24"/>
<feature type="signal peptide" evidence="1">
    <location>
        <begin position="1"/>
        <end position="18"/>
    </location>
</feature>
<dbReference type="PROSITE" id="PS51257">
    <property type="entry name" value="PROKAR_LIPOPROTEIN"/>
    <property type="match status" value="1"/>
</dbReference>
<evidence type="ECO:0000256" key="1">
    <source>
        <dbReference type="SAM" id="SignalP"/>
    </source>
</evidence>
<dbReference type="CDD" id="cd02947">
    <property type="entry name" value="TRX_family"/>
    <property type="match status" value="1"/>
</dbReference>